<sequence length="53" mass="5832">MGQRPAHVKPPAYLSQNPPVPAPDEKTTTQDDPLGLDPTRYGDWELKGIAVDF</sequence>
<comment type="similarity">
    <text evidence="1">Belongs to the SDHAF4 family.</text>
</comment>
<evidence type="ECO:0000256" key="1">
    <source>
        <dbReference type="ARBA" id="ARBA00005701"/>
    </source>
</evidence>
<name>A0ABN1HLZ1_9SPHN</name>
<protein>
    <recommendedName>
        <fullName evidence="5">DUF1674 domain-containing protein</fullName>
    </recommendedName>
</protein>
<evidence type="ECO:0000313" key="3">
    <source>
        <dbReference type="EMBL" id="GAA0657500.1"/>
    </source>
</evidence>
<keyword evidence="4" id="KW-1185">Reference proteome</keyword>
<dbReference type="InterPro" id="IPR012875">
    <property type="entry name" value="SDHF4"/>
</dbReference>
<organism evidence="3 4">
    <name type="scientific">Sphingomonas insulae</name>
    <dbReference type="NCBI Taxonomy" id="424800"/>
    <lineage>
        <taxon>Bacteria</taxon>
        <taxon>Pseudomonadati</taxon>
        <taxon>Pseudomonadota</taxon>
        <taxon>Alphaproteobacteria</taxon>
        <taxon>Sphingomonadales</taxon>
        <taxon>Sphingomonadaceae</taxon>
        <taxon>Sphingomonas</taxon>
    </lineage>
</organism>
<gene>
    <name evidence="3" type="ORF">GCM10009102_02010</name>
</gene>
<dbReference type="RefSeq" id="WP_163957487.1">
    <property type="nucleotide sequence ID" value="NZ_BAAAES010000001.1"/>
</dbReference>
<evidence type="ECO:0000313" key="4">
    <source>
        <dbReference type="Proteomes" id="UP001500238"/>
    </source>
</evidence>
<comment type="caution">
    <text evidence="3">The sequence shown here is derived from an EMBL/GenBank/DDBJ whole genome shotgun (WGS) entry which is preliminary data.</text>
</comment>
<proteinExistence type="inferred from homology"/>
<dbReference type="Pfam" id="PF07896">
    <property type="entry name" value="DUF1674"/>
    <property type="match status" value="1"/>
</dbReference>
<dbReference type="Proteomes" id="UP001500238">
    <property type="component" value="Unassembled WGS sequence"/>
</dbReference>
<accession>A0ABN1HLZ1</accession>
<reference evidence="3 4" key="1">
    <citation type="journal article" date="2019" name="Int. J. Syst. Evol. Microbiol.">
        <title>The Global Catalogue of Microorganisms (GCM) 10K type strain sequencing project: providing services to taxonomists for standard genome sequencing and annotation.</title>
        <authorList>
            <consortium name="The Broad Institute Genomics Platform"/>
            <consortium name="The Broad Institute Genome Sequencing Center for Infectious Disease"/>
            <person name="Wu L."/>
            <person name="Ma J."/>
        </authorList>
    </citation>
    <scope>NUCLEOTIDE SEQUENCE [LARGE SCALE GENOMIC DNA]</scope>
    <source>
        <strain evidence="3 4">JCM 14603</strain>
    </source>
</reference>
<evidence type="ECO:0000256" key="2">
    <source>
        <dbReference type="SAM" id="MobiDB-lite"/>
    </source>
</evidence>
<dbReference type="EMBL" id="BAAAES010000001">
    <property type="protein sequence ID" value="GAA0657500.1"/>
    <property type="molecule type" value="Genomic_DNA"/>
</dbReference>
<evidence type="ECO:0008006" key="5">
    <source>
        <dbReference type="Google" id="ProtNLM"/>
    </source>
</evidence>
<feature type="region of interest" description="Disordered" evidence="2">
    <location>
        <begin position="1"/>
        <end position="41"/>
    </location>
</feature>